<dbReference type="EMBL" id="CAXITT010000521">
    <property type="protein sequence ID" value="CAL1543044.1"/>
    <property type="molecule type" value="Genomic_DNA"/>
</dbReference>
<feature type="repeat" description="NHL" evidence="2">
    <location>
        <begin position="113"/>
        <end position="156"/>
    </location>
</feature>
<evidence type="ECO:0000256" key="2">
    <source>
        <dbReference type="PROSITE-ProRule" id="PRU00504"/>
    </source>
</evidence>
<dbReference type="PANTHER" id="PTHR24104">
    <property type="entry name" value="E3 UBIQUITIN-PROTEIN LIGASE NHLRC1-RELATED"/>
    <property type="match status" value="1"/>
</dbReference>
<dbReference type="GO" id="GO:0043161">
    <property type="term" value="P:proteasome-mediated ubiquitin-dependent protein catabolic process"/>
    <property type="evidence" value="ECO:0007669"/>
    <property type="project" value="TreeGrafter"/>
</dbReference>
<protein>
    <submittedName>
        <fullName evidence="3">Uncharacterized protein</fullName>
    </submittedName>
</protein>
<dbReference type="InterPro" id="IPR001258">
    <property type="entry name" value="NHL_repeat"/>
</dbReference>
<dbReference type="InterPro" id="IPR050952">
    <property type="entry name" value="TRIM-NHL_E3_ligases"/>
</dbReference>
<dbReference type="PANTHER" id="PTHR24104:SF47">
    <property type="entry name" value="E3 UBIQUITIN-PROTEIN LIGASE NHLRC1"/>
    <property type="match status" value="1"/>
</dbReference>
<dbReference type="AlphaFoldDB" id="A0AAV2IAI9"/>
<accession>A0AAV2IAI9</accession>
<evidence type="ECO:0000313" key="4">
    <source>
        <dbReference type="Proteomes" id="UP001497497"/>
    </source>
</evidence>
<feature type="non-terminal residue" evidence="3">
    <location>
        <position position="1"/>
    </location>
</feature>
<proteinExistence type="predicted"/>
<dbReference type="Gene3D" id="2.120.10.30">
    <property type="entry name" value="TolB, C-terminal domain"/>
    <property type="match status" value="1"/>
</dbReference>
<evidence type="ECO:0000313" key="3">
    <source>
        <dbReference type="EMBL" id="CAL1543044.1"/>
    </source>
</evidence>
<dbReference type="PROSITE" id="PS51125">
    <property type="entry name" value="NHL"/>
    <property type="match status" value="4"/>
</dbReference>
<keyword evidence="4" id="KW-1185">Reference proteome</keyword>
<dbReference type="Pfam" id="PF01436">
    <property type="entry name" value="NHL"/>
    <property type="match status" value="4"/>
</dbReference>
<organism evidence="3 4">
    <name type="scientific">Lymnaea stagnalis</name>
    <name type="common">Great pond snail</name>
    <name type="synonym">Helix stagnalis</name>
    <dbReference type="NCBI Taxonomy" id="6523"/>
    <lineage>
        <taxon>Eukaryota</taxon>
        <taxon>Metazoa</taxon>
        <taxon>Spiralia</taxon>
        <taxon>Lophotrochozoa</taxon>
        <taxon>Mollusca</taxon>
        <taxon>Gastropoda</taxon>
        <taxon>Heterobranchia</taxon>
        <taxon>Euthyneura</taxon>
        <taxon>Panpulmonata</taxon>
        <taxon>Hygrophila</taxon>
        <taxon>Lymnaeoidea</taxon>
        <taxon>Lymnaeidae</taxon>
        <taxon>Lymnaea</taxon>
    </lineage>
</organism>
<dbReference type="InterPro" id="IPR011042">
    <property type="entry name" value="6-blade_b-propeller_TolB-like"/>
</dbReference>
<dbReference type="SUPFAM" id="SSF101898">
    <property type="entry name" value="NHL repeat"/>
    <property type="match status" value="1"/>
</dbReference>
<feature type="repeat" description="NHL" evidence="2">
    <location>
        <begin position="23"/>
        <end position="66"/>
    </location>
</feature>
<dbReference type="Proteomes" id="UP001497497">
    <property type="component" value="Unassembled WGS sequence"/>
</dbReference>
<reference evidence="3 4" key="1">
    <citation type="submission" date="2024-04" db="EMBL/GenBank/DDBJ databases">
        <authorList>
            <consortium name="Genoscope - CEA"/>
            <person name="William W."/>
        </authorList>
    </citation>
    <scope>NUCLEOTIDE SEQUENCE [LARGE SCALE GENOMIC DNA]</scope>
</reference>
<feature type="repeat" description="NHL" evidence="2">
    <location>
        <begin position="1"/>
        <end position="19"/>
    </location>
</feature>
<keyword evidence="1" id="KW-0677">Repeat</keyword>
<feature type="repeat" description="NHL" evidence="2">
    <location>
        <begin position="78"/>
        <end position="109"/>
    </location>
</feature>
<gene>
    <name evidence="3" type="ORF">GSLYS_00016578001</name>
</gene>
<sequence length="163" mass="17702">GDLVIADTENHRVQIFSPDGNFKSKFGEKGSKPDQLCYPIGVAVTSADSIVVTDSVNAAVKIFSPEGQLRKSIVQNTEIEFPHGVAVTRDDDIIVTDICRHCVTVLTPAGDVSHAFGSYGDGPREFDHPYCVTTNSSKQIIVSDTGNGCVKIFHFQGRLLRCF</sequence>
<comment type="caution">
    <text evidence="3">The sequence shown here is derived from an EMBL/GenBank/DDBJ whole genome shotgun (WGS) entry which is preliminary data.</text>
</comment>
<feature type="non-terminal residue" evidence="3">
    <location>
        <position position="163"/>
    </location>
</feature>
<evidence type="ECO:0000256" key="1">
    <source>
        <dbReference type="ARBA" id="ARBA00022737"/>
    </source>
</evidence>
<name>A0AAV2IAI9_LYMST</name>
<dbReference type="GO" id="GO:0061630">
    <property type="term" value="F:ubiquitin protein ligase activity"/>
    <property type="evidence" value="ECO:0007669"/>
    <property type="project" value="TreeGrafter"/>
</dbReference>
<dbReference type="GO" id="GO:0000209">
    <property type="term" value="P:protein polyubiquitination"/>
    <property type="evidence" value="ECO:0007669"/>
    <property type="project" value="TreeGrafter"/>
</dbReference>